<dbReference type="Proteomes" id="UP000237441">
    <property type="component" value="Unassembled WGS sequence"/>
</dbReference>
<name>A0A2S7Y347_BEABA</name>
<evidence type="ECO:0000313" key="1">
    <source>
        <dbReference type="EMBL" id="PQK10521.1"/>
    </source>
</evidence>
<gene>
    <name evidence="1" type="ORF">BB8028_0002g08420</name>
</gene>
<dbReference type="OrthoDB" id="2679825at2759"/>
<comment type="caution">
    <text evidence="1">The sequence shown here is derived from an EMBL/GenBank/DDBJ whole genome shotgun (WGS) entry which is preliminary data.</text>
</comment>
<dbReference type="AlphaFoldDB" id="A0A2S7Y347"/>
<reference evidence="1 2" key="1">
    <citation type="submission" date="2016-07" db="EMBL/GenBank/DDBJ databases">
        <title>Comparative genomics of the entomopathogenic fungus Beauveria bassiana.</title>
        <authorList>
            <person name="Valero Jimenez C.A."/>
            <person name="Zwaan B.J."/>
            <person name="Van Kan J.A."/>
            <person name="Takken W."/>
            <person name="Debets A.J."/>
            <person name="Schoustra S.E."/>
            <person name="Koenraadt C.J."/>
        </authorList>
    </citation>
    <scope>NUCLEOTIDE SEQUENCE [LARGE SCALE GENOMIC DNA]</scope>
    <source>
        <strain evidence="1 2">ARSEF 8028</strain>
    </source>
</reference>
<sequence length="209" mass="24443">MITRVQSLPASTRVEPYLLRHAIGQASTLSRPLRSRRRRVSTKLGLTRDPVRRLMCKLSRYHWALLVGPKHEDEKTRATRYHAKQHLMRWYYDEVNITTGPTHMILVRILAAKVEKMDRVESILRGVPVRPYLPGWTCRSWVTEAYEKLRTDGKALGTCPDWETLSDIALWYVRQKTEKHRFDGQAPRNQFNTRKVATYSMADGRETIP</sequence>
<dbReference type="Pfam" id="PF21858">
    <property type="entry name" value="DUF6914"/>
    <property type="match status" value="1"/>
</dbReference>
<protein>
    <submittedName>
        <fullName evidence="1">Uncharacterized protein</fullName>
    </submittedName>
</protein>
<proteinExistence type="predicted"/>
<accession>A0A2S7Y347</accession>
<organism evidence="1 2">
    <name type="scientific">Beauveria bassiana</name>
    <name type="common">White muscardine disease fungus</name>
    <name type="synonym">Tritirachium shiotae</name>
    <dbReference type="NCBI Taxonomy" id="176275"/>
    <lineage>
        <taxon>Eukaryota</taxon>
        <taxon>Fungi</taxon>
        <taxon>Dikarya</taxon>
        <taxon>Ascomycota</taxon>
        <taxon>Pezizomycotina</taxon>
        <taxon>Sordariomycetes</taxon>
        <taxon>Hypocreomycetidae</taxon>
        <taxon>Hypocreales</taxon>
        <taxon>Cordycipitaceae</taxon>
        <taxon>Beauveria</taxon>
    </lineage>
</organism>
<dbReference type="InterPro" id="IPR054208">
    <property type="entry name" value="DUF6914"/>
</dbReference>
<dbReference type="EMBL" id="JRHA01000002">
    <property type="protein sequence ID" value="PQK10521.1"/>
    <property type="molecule type" value="Genomic_DNA"/>
</dbReference>
<evidence type="ECO:0000313" key="2">
    <source>
        <dbReference type="Proteomes" id="UP000237441"/>
    </source>
</evidence>